<accession>A0A1J1JNX0</accession>
<geneLocation type="plasmid" evidence="1">
    <name>PLAM_p</name>
</geneLocation>
<dbReference type="AlphaFoldDB" id="A0A1J1JNX0"/>
<dbReference type="RefSeq" id="WP_176455563.1">
    <property type="nucleotide sequence ID" value="NZ_JBMLSA010000299.1"/>
</dbReference>
<organism evidence="1">
    <name type="scientific">Planktothrix agardhii</name>
    <name type="common">Oscillatoria agardhii</name>
    <dbReference type="NCBI Taxonomy" id="1160"/>
    <lineage>
        <taxon>Bacteria</taxon>
        <taxon>Bacillati</taxon>
        <taxon>Cyanobacteriota</taxon>
        <taxon>Cyanophyceae</taxon>
        <taxon>Oscillatoriophycideae</taxon>
        <taxon>Oscillatoriales</taxon>
        <taxon>Microcoleaceae</taxon>
        <taxon>Planktothrix</taxon>
    </lineage>
</organism>
<protein>
    <submittedName>
        <fullName evidence="1">Uncharacterized protein</fullName>
    </submittedName>
</protein>
<reference evidence="1" key="1">
    <citation type="submission" date="2015-09" db="EMBL/GenBank/DDBJ databases">
        <authorList>
            <person name="Jackson K.R."/>
            <person name="Lunt B.L."/>
            <person name="Fisher J.N.B."/>
            <person name="Gardner A.V."/>
            <person name="Bailey M.E."/>
            <person name="Deus L.M."/>
            <person name="Earl A.S."/>
            <person name="Gibby P.D."/>
            <person name="Hartmann K.A."/>
            <person name="Liu J.E."/>
            <person name="Manci A.M."/>
            <person name="Nielsen D.A."/>
            <person name="Solomon M.B."/>
            <person name="Breakwell D.P."/>
            <person name="Burnett S.H."/>
            <person name="Grose J.H."/>
        </authorList>
    </citation>
    <scope>NUCLEOTIDE SEQUENCE</scope>
    <source>
        <strain evidence="1">7805</strain>
        <plasmid evidence="1">PLAM_p</plasmid>
    </source>
</reference>
<proteinExistence type="predicted"/>
<gene>
    <name evidence="1" type="ORF">PLAM_p0004</name>
</gene>
<evidence type="ECO:0000313" key="1">
    <source>
        <dbReference type="EMBL" id="CUM62449.1"/>
    </source>
</evidence>
<sequence length="106" mass="11708">MPRGGYRENAGGKSTWKCGKTTTIRVPIALAEQLKEIARKLDNGESLVDDTGSKVVNFSGVPIAQVKGKPCIFLEDFLKVGYEIKPLKLAEKVIVESFELQKRLNT</sequence>
<dbReference type="EMBL" id="LO018306">
    <property type="protein sequence ID" value="CUM62449.1"/>
    <property type="molecule type" value="Genomic_DNA"/>
</dbReference>
<keyword evidence="1" id="KW-0614">Plasmid</keyword>
<name>A0A1J1JNX0_PLAAG</name>